<protein>
    <submittedName>
        <fullName evidence="2">Uncharacterized protein</fullName>
    </submittedName>
</protein>
<dbReference type="AlphaFoldDB" id="A0A5J5A461"/>
<dbReference type="OrthoDB" id="1928023at2759"/>
<evidence type="ECO:0000313" key="2">
    <source>
        <dbReference type="EMBL" id="KAA8525875.1"/>
    </source>
</evidence>
<evidence type="ECO:0000256" key="1">
    <source>
        <dbReference type="SAM" id="MobiDB-lite"/>
    </source>
</evidence>
<feature type="region of interest" description="Disordered" evidence="1">
    <location>
        <begin position="193"/>
        <end position="223"/>
    </location>
</feature>
<sequence>MKEEEDDRTAIPRALWTGKRPSLARDLILRESPNSADTPKHVVVVMDGLKEFTTEPVEWVLENIAFYAYCKITLVGVMPWLNIPLFSKTFSDIWTLDIEDLFIIKERSEWKSDVKYQKIQRLLDLCQKYGVVPQMRTKMGYPLELVAVEHIVNLHAALVVFDRYHRKYRQYYAERIPCNMVMMNDDGGVDMIKGRPLIDNGENTPGESPVSAPSNKVDDFRKSQELSQAATLRNLSHV</sequence>
<dbReference type="InterPro" id="IPR002812">
    <property type="entry name" value="DHQS"/>
</dbReference>
<dbReference type="GO" id="GO:0009073">
    <property type="term" value="P:aromatic amino acid family biosynthetic process"/>
    <property type="evidence" value="ECO:0007669"/>
    <property type="project" value="InterPro"/>
</dbReference>
<dbReference type="GO" id="GO:0003856">
    <property type="term" value="F:3-dehydroquinate synthase activity"/>
    <property type="evidence" value="ECO:0007669"/>
    <property type="project" value="InterPro"/>
</dbReference>
<keyword evidence="3" id="KW-1185">Reference proteome</keyword>
<organism evidence="2 3">
    <name type="scientific">Nyssa sinensis</name>
    <dbReference type="NCBI Taxonomy" id="561372"/>
    <lineage>
        <taxon>Eukaryota</taxon>
        <taxon>Viridiplantae</taxon>
        <taxon>Streptophyta</taxon>
        <taxon>Embryophyta</taxon>
        <taxon>Tracheophyta</taxon>
        <taxon>Spermatophyta</taxon>
        <taxon>Magnoliopsida</taxon>
        <taxon>eudicotyledons</taxon>
        <taxon>Gunneridae</taxon>
        <taxon>Pentapetalae</taxon>
        <taxon>asterids</taxon>
        <taxon>Cornales</taxon>
        <taxon>Nyssaceae</taxon>
        <taxon>Nyssa</taxon>
    </lineage>
</organism>
<gene>
    <name evidence="2" type="ORF">F0562_007730</name>
</gene>
<proteinExistence type="predicted"/>
<dbReference type="Proteomes" id="UP000325577">
    <property type="component" value="Linkage Group LG3"/>
</dbReference>
<name>A0A5J5A461_9ASTE</name>
<accession>A0A5J5A461</accession>
<dbReference type="PANTHER" id="PTHR33563:SF9">
    <property type="entry name" value="USPA DOMAIN-CONTAINING PROTEIN"/>
    <property type="match status" value="1"/>
</dbReference>
<feature type="compositionally biased region" description="Polar residues" evidence="1">
    <location>
        <begin position="201"/>
        <end position="214"/>
    </location>
</feature>
<dbReference type="GO" id="GO:0016491">
    <property type="term" value="F:oxidoreductase activity"/>
    <property type="evidence" value="ECO:0007669"/>
    <property type="project" value="InterPro"/>
</dbReference>
<reference evidence="2 3" key="1">
    <citation type="submission" date="2019-09" db="EMBL/GenBank/DDBJ databases">
        <title>A chromosome-level genome assembly of the Chinese tupelo Nyssa sinensis.</title>
        <authorList>
            <person name="Yang X."/>
            <person name="Kang M."/>
            <person name="Yang Y."/>
            <person name="Xiong H."/>
            <person name="Wang M."/>
            <person name="Zhang Z."/>
            <person name="Wang Z."/>
            <person name="Wu H."/>
            <person name="Ma T."/>
            <person name="Liu J."/>
            <person name="Xi Z."/>
        </authorList>
    </citation>
    <scope>NUCLEOTIDE SEQUENCE [LARGE SCALE GENOMIC DNA]</scope>
    <source>
        <strain evidence="2">J267</strain>
        <tissue evidence="2">Leaf</tissue>
    </source>
</reference>
<dbReference type="EMBL" id="CM018046">
    <property type="protein sequence ID" value="KAA8525875.1"/>
    <property type="molecule type" value="Genomic_DNA"/>
</dbReference>
<dbReference type="PANTHER" id="PTHR33563">
    <property type="match status" value="1"/>
</dbReference>
<evidence type="ECO:0000313" key="3">
    <source>
        <dbReference type="Proteomes" id="UP000325577"/>
    </source>
</evidence>